<accession>A0A099YDN6</accession>
<name>A0A099YDN6_LIMMU</name>
<dbReference type="EMBL" id="CABFNH010000017">
    <property type="protein sequence ID" value="VTZ91162.1"/>
    <property type="molecule type" value="Genomic_DNA"/>
</dbReference>
<sequence>MLERFLEDDVVVSVHLLTLLFDRSGLTLHHLAELTRIPEPRLRKELNTLNQELQPKACIQINDAVVSLSLTSPGQLFELKKQLYQKSEVLQVMAYLLNHRGRSVTTFCQEHYFSEPTFYRLQRQCKNFLQTVGLTIRRGQICGQEYRKRYLIAALSCHYGIDCVDFGSVSQQIVKNFVIAANPGVKPLLDKMPQAFAMFDHLIALTWLRHDQSLELPTDNFWRAVCREKAHQQLERMVDEYLQPQLSFELTPLDHDYLYLVYLTVANELFRDDAWSLQRATFREILQQLPEIRQLTDAFAALWGEPLIKTAAFKETVNGFGLHFMGGLQNLVIERQLDYQTENKSQRLTDQLVKVIVMRWCRQNYWSDLVDDNQIKYFSRQLLPLIEEQLPATPLYIFTKSRADYEVVAQMVRQEFGNRLQISSCSYFSAEQLKQINQVPQSMILADHEFWELLADANSNNQRFLITLDNPFLGIERLRTRLYRLRTTAYAENLTEKLSILHAQEG</sequence>
<dbReference type="RefSeq" id="WP_034540540.1">
    <property type="nucleotide sequence ID" value="NZ_CABFNH010000017.1"/>
</dbReference>
<feature type="domain" description="Mga helix-turn-helix" evidence="1">
    <location>
        <begin position="78"/>
        <end position="154"/>
    </location>
</feature>
<evidence type="ECO:0000313" key="5">
    <source>
        <dbReference type="Proteomes" id="UP000365705"/>
    </source>
</evidence>
<evidence type="ECO:0000313" key="4">
    <source>
        <dbReference type="Proteomes" id="UP000030001"/>
    </source>
</evidence>
<evidence type="ECO:0000259" key="1">
    <source>
        <dbReference type="Pfam" id="PF05043"/>
    </source>
</evidence>
<organism evidence="2 4">
    <name type="scientific">Limosilactobacillus mucosae</name>
    <name type="common">Lactobacillus mucosae</name>
    <dbReference type="NCBI Taxonomy" id="97478"/>
    <lineage>
        <taxon>Bacteria</taxon>
        <taxon>Bacillati</taxon>
        <taxon>Bacillota</taxon>
        <taxon>Bacilli</taxon>
        <taxon>Lactobacillales</taxon>
        <taxon>Lactobacillaceae</taxon>
        <taxon>Limosilactobacillus</taxon>
    </lineage>
</organism>
<reference evidence="3 5" key="2">
    <citation type="submission" date="2019-06" db="EMBL/GenBank/DDBJ databases">
        <authorList>
            <person name="Rodrigo-Torres L."/>
            <person name="Arahal R. D."/>
            <person name="Lucena T."/>
        </authorList>
    </citation>
    <scope>NUCLEOTIDE SEQUENCE [LARGE SCALE GENOMIC DNA]</scope>
    <source>
        <strain evidence="3 5">INIA P508</strain>
    </source>
</reference>
<dbReference type="Pfam" id="PF05043">
    <property type="entry name" value="Mga"/>
    <property type="match status" value="1"/>
</dbReference>
<evidence type="ECO:0000313" key="3">
    <source>
        <dbReference type="EMBL" id="VTZ91162.1"/>
    </source>
</evidence>
<dbReference type="Proteomes" id="UP000030001">
    <property type="component" value="Unassembled WGS sequence"/>
</dbReference>
<gene>
    <name evidence="3" type="ORF">LMUP508_01390</name>
    <name evidence="2" type="ORF">LX03_07685</name>
</gene>
<reference evidence="2 4" key="1">
    <citation type="submission" date="2014-09" db="EMBL/GenBank/DDBJ databases">
        <title>Lactobacillus mucosae CRL573 Genome Sequencing.</title>
        <authorList>
            <person name="Bleckwedel J."/>
            <person name="Teran L.C."/>
            <person name="Bonacina J."/>
            <person name="Saavedra L."/>
            <person name="Mozzi F.B."/>
            <person name="Raya R.R."/>
        </authorList>
    </citation>
    <scope>NUCLEOTIDE SEQUENCE [LARGE SCALE GENOMIC DNA]</scope>
    <source>
        <strain evidence="2 4">CRL573</strain>
    </source>
</reference>
<dbReference type="AlphaFoldDB" id="A0A099YDN6"/>
<protein>
    <recommendedName>
        <fullName evidence="1">Mga helix-turn-helix domain-containing protein</fullName>
    </recommendedName>
</protein>
<dbReference type="Proteomes" id="UP000365705">
    <property type="component" value="Unassembled WGS sequence"/>
</dbReference>
<proteinExistence type="predicted"/>
<evidence type="ECO:0000313" key="2">
    <source>
        <dbReference type="EMBL" id="KGL66695.1"/>
    </source>
</evidence>
<dbReference type="EMBL" id="JROC01000034">
    <property type="protein sequence ID" value="KGL66695.1"/>
    <property type="molecule type" value="Genomic_DNA"/>
</dbReference>
<dbReference type="InterPro" id="IPR007737">
    <property type="entry name" value="Mga_HTH"/>
</dbReference>